<evidence type="ECO:0000256" key="1">
    <source>
        <dbReference type="ARBA" id="ARBA00001255"/>
    </source>
</evidence>
<evidence type="ECO:0000259" key="6">
    <source>
        <dbReference type="Pfam" id="PF16875"/>
    </source>
</evidence>
<dbReference type="GO" id="GO:0004557">
    <property type="term" value="F:alpha-galactosidase activity"/>
    <property type="evidence" value="ECO:0007669"/>
    <property type="project" value="UniProtKB-EC"/>
</dbReference>
<dbReference type="Gene3D" id="3.20.20.70">
    <property type="entry name" value="Aldolase class I"/>
    <property type="match status" value="1"/>
</dbReference>
<evidence type="ECO:0000259" key="5">
    <source>
        <dbReference type="Pfam" id="PF16874"/>
    </source>
</evidence>
<dbReference type="GO" id="GO:0016052">
    <property type="term" value="P:carbohydrate catabolic process"/>
    <property type="evidence" value="ECO:0007669"/>
    <property type="project" value="InterPro"/>
</dbReference>
<evidence type="ECO:0000313" key="7">
    <source>
        <dbReference type="EMBL" id="AFE82290.1"/>
    </source>
</evidence>
<accession>A0A0M3KU33</accession>
<name>A0A0M3KU33_9HYPH</name>
<evidence type="ECO:0000256" key="2">
    <source>
        <dbReference type="ARBA" id="ARBA00012755"/>
    </source>
</evidence>
<dbReference type="Gene3D" id="2.70.98.60">
    <property type="entry name" value="alpha-galactosidase from lactobacil brevis"/>
    <property type="match status" value="1"/>
</dbReference>
<dbReference type="CDD" id="cd14791">
    <property type="entry name" value="GH36"/>
    <property type="match status" value="1"/>
</dbReference>
<evidence type="ECO:0000256" key="4">
    <source>
        <dbReference type="ARBA" id="ARBA00023295"/>
    </source>
</evidence>
<comment type="catalytic activity">
    <reaction evidence="1">
        <text>Hydrolysis of terminal, non-reducing alpha-D-galactose residues in alpha-D-galactosides, including galactose oligosaccharides, galactomannans and galactolipids.</text>
        <dbReference type="EC" id="3.2.1.22"/>
    </reaction>
</comment>
<dbReference type="Gene3D" id="2.60.40.1180">
    <property type="entry name" value="Golgi alpha-mannosidase II"/>
    <property type="match status" value="1"/>
</dbReference>
<dbReference type="Pfam" id="PF16875">
    <property type="entry name" value="Glyco_hydro_36N"/>
    <property type="match status" value="1"/>
</dbReference>
<dbReference type="InterPro" id="IPR017853">
    <property type="entry name" value="GH"/>
</dbReference>
<dbReference type="InterPro" id="IPR013780">
    <property type="entry name" value="Glyco_hydro_b"/>
</dbReference>
<keyword evidence="4 7" id="KW-0326">Glycosidase</keyword>
<dbReference type="EC" id="3.2.1.22" evidence="2"/>
<reference evidence="7" key="2">
    <citation type="journal article" date="2016" name="Food Chem.">
        <title>Characterization of two glycoside hydrolase family 36 ?-galactosidases: Novel transglycosylation activity, lead-zinc tolerance, alkaline and multiple pH optima, and low-temperature activity.</title>
        <authorList>
            <person name="Zhou J."/>
            <person name="Lu Q."/>
            <person name="Zhang R."/>
            <person name="Wang Y."/>
            <person name="Wu Q."/>
            <person name="Li J."/>
            <person name="Tang X."/>
            <person name="Xu B."/>
            <person name="Ding J."/>
            <person name="Huang Z."/>
        </authorList>
    </citation>
    <scope>NUCLEOTIDE SEQUENCE</scope>
    <source>
        <strain evidence="7">JB07</strain>
    </source>
</reference>
<dbReference type="InterPro" id="IPR013785">
    <property type="entry name" value="Aldolase_TIM"/>
</dbReference>
<dbReference type="PANTHER" id="PTHR43053:SF3">
    <property type="entry name" value="ALPHA-GALACTOSIDASE C-RELATED"/>
    <property type="match status" value="1"/>
</dbReference>
<gene>
    <name evidence="7" type="primary">agaA</name>
</gene>
<evidence type="ECO:0000256" key="3">
    <source>
        <dbReference type="ARBA" id="ARBA00022801"/>
    </source>
</evidence>
<organism evidence="7">
    <name type="scientific">Mesorhizobium sp. JB07</name>
    <dbReference type="NCBI Taxonomy" id="1163476"/>
    <lineage>
        <taxon>Bacteria</taxon>
        <taxon>Pseudomonadati</taxon>
        <taxon>Pseudomonadota</taxon>
        <taxon>Alphaproteobacteria</taxon>
        <taxon>Hyphomicrobiales</taxon>
        <taxon>Phyllobacteriaceae</taxon>
        <taxon>Mesorhizobium</taxon>
    </lineage>
</organism>
<dbReference type="InterPro" id="IPR031705">
    <property type="entry name" value="Glyco_hydro_36_C"/>
</dbReference>
<feature type="domain" description="Glycosyl hydrolase family 36 N-terminal" evidence="6">
    <location>
        <begin position="26"/>
        <end position="249"/>
    </location>
</feature>
<dbReference type="InterPro" id="IPR002252">
    <property type="entry name" value="Glyco_hydro_36"/>
</dbReference>
<dbReference type="SUPFAM" id="SSF51445">
    <property type="entry name" value="(Trans)glycosidases"/>
    <property type="match status" value="1"/>
</dbReference>
<dbReference type="Pfam" id="PF16874">
    <property type="entry name" value="Glyco_hydro_36C"/>
    <property type="match status" value="1"/>
</dbReference>
<reference evidence="7" key="1">
    <citation type="submission" date="2015-09" db="EMBL/GenBank/DDBJ databases">
        <authorList>
            <person name="Jackson K.R."/>
            <person name="Lunt B.L."/>
            <person name="Fisher J.N.B."/>
            <person name="Gardner A.V."/>
            <person name="Bailey M.E."/>
            <person name="Deus L.M."/>
            <person name="Earl A.S."/>
            <person name="Gibby P.D."/>
            <person name="Hartmann K.A."/>
            <person name="Liu J.E."/>
            <person name="Manci A.M."/>
            <person name="Nielsen D.A."/>
            <person name="Solomon M.B."/>
            <person name="Breakwell D.P."/>
            <person name="Burnett S.H."/>
            <person name="Grose J.H."/>
        </authorList>
    </citation>
    <scope>NUCLEOTIDE SEQUENCE</scope>
    <source>
        <strain evidence="7">JB07</strain>
    </source>
</reference>
<dbReference type="AlphaFoldDB" id="A0A0M3KU33"/>
<dbReference type="InterPro" id="IPR050985">
    <property type="entry name" value="Alpha-glycosidase_related"/>
</dbReference>
<dbReference type="FunFam" id="3.20.20.70:FF:000118">
    <property type="entry name" value="Alpha-galactosidase"/>
    <property type="match status" value="1"/>
</dbReference>
<keyword evidence="3 7" id="KW-0378">Hydrolase</keyword>
<dbReference type="PANTHER" id="PTHR43053">
    <property type="entry name" value="GLYCOSIDASE FAMILY 31"/>
    <property type="match status" value="1"/>
</dbReference>
<dbReference type="SMR" id="A0A0M3KU33"/>
<feature type="domain" description="Glycosyl hydrolase family 36 C-terminal" evidence="5">
    <location>
        <begin position="618"/>
        <end position="702"/>
    </location>
</feature>
<dbReference type="InterPro" id="IPR031704">
    <property type="entry name" value="Glyco_hydro_36_N"/>
</dbReference>
<dbReference type="Pfam" id="PF02065">
    <property type="entry name" value="Melibiase"/>
    <property type="match status" value="1"/>
</dbReference>
<dbReference type="InterPro" id="IPR038417">
    <property type="entry name" value="Alpga-gal_N_sf"/>
</dbReference>
<dbReference type="EMBL" id="JF745872">
    <property type="protein sequence ID" value="AFE82290.1"/>
    <property type="molecule type" value="Genomic_DNA"/>
</dbReference>
<sequence length="721" mass="78762">MPAAPRCWRLDTPAQTLVLASTEGRLPVVAYWGAPLGEGEDCASLAQALIRPLGHGILDHVGEVSLCPEEGRAFQGQPGIRAFHPDGQPLMTQFVLDGVETAAGSLVVRAVDAGLGLAYRATFSAPGGDVIVAEAELDVSGSTGPVRVEWLSAPVIALPETASGLLEFAGRWTQEFGPRRVAFSRGVHLRESRRGRTGQDHFPGLIVTEAGCTETSGEARALTFAFSGVNRILVEEMADGQRQVQAGIAEAATIEARETLRSEAVHLAYSGAGLNGIASAYQAHVRANLVTFPEAARERPVHYNCWEAVYFRHDVAELKELANRAAAIGAERFVLDDGWFGTPRRSRDDDTTSLGDWTVDAKKFPDGLGPLIDHVEGLGMRFGLWVEPEMVNLDSDLARAHPDWIIMPEGRTQWTGRGQHVLDFTNPAVTDHIFACLDALLAEYRIDYLKWDMNRDLTLAVDRTGRGLLRRQTEAVYALIDRLRKKHPAVEIESCASGGGRIDYGILARTHRVWLSDSNDAHERCLMQHEAMLFLPPEIVGSHVGPRHCHTSGRHLSMAFRAGVALTGHMGFEMDLRELDAAEEATLKRYTAFYKENRGWMHAGRQLRLEPAGAETVAHISVDSAQSRFLAFSATVGTIKPETASPLKLAGLDPDARYRVRLWNRDEVSRPPTRAFASPLLGKQGLVLSGRVLMQSGIVLPLAFPDTMCIVEGHRVEGSTA</sequence>
<proteinExistence type="predicted"/>
<dbReference type="PRINTS" id="PR00743">
    <property type="entry name" value="GLHYDRLASE36"/>
</dbReference>
<protein>
    <recommendedName>
        <fullName evidence="2">alpha-galactosidase</fullName>
        <ecNumber evidence="2">3.2.1.22</ecNumber>
    </recommendedName>
</protein>